<dbReference type="SUPFAM" id="SSF47616">
    <property type="entry name" value="GST C-terminal domain-like"/>
    <property type="match status" value="1"/>
</dbReference>
<accession>A0A1Z4C4T5</accession>
<dbReference type="Gene3D" id="3.40.30.10">
    <property type="entry name" value="Glutaredoxin"/>
    <property type="match status" value="1"/>
</dbReference>
<name>A0A1Z4C4T5_9GAMM</name>
<keyword evidence="4" id="KW-0808">Transferase</keyword>
<dbReference type="SUPFAM" id="SSF52833">
    <property type="entry name" value="Thioredoxin-like"/>
    <property type="match status" value="1"/>
</dbReference>
<evidence type="ECO:0000313" key="5">
    <source>
        <dbReference type="EMBL" id="POZ53694.1"/>
    </source>
</evidence>
<feature type="domain" description="GST N-terminal" evidence="2">
    <location>
        <begin position="1"/>
        <end position="81"/>
    </location>
</feature>
<evidence type="ECO:0000313" key="7">
    <source>
        <dbReference type="Proteomes" id="UP000237423"/>
    </source>
</evidence>
<dbReference type="InterPro" id="IPR004045">
    <property type="entry name" value="Glutathione_S-Trfase_N"/>
</dbReference>
<protein>
    <submittedName>
        <fullName evidence="4 5">Glutathione S-transferase</fullName>
    </submittedName>
</protein>
<evidence type="ECO:0000256" key="1">
    <source>
        <dbReference type="RuleBase" id="RU003494"/>
    </source>
</evidence>
<dbReference type="InterPro" id="IPR040079">
    <property type="entry name" value="Glutathione_S-Trfase"/>
</dbReference>
<dbReference type="SFLD" id="SFLDG00358">
    <property type="entry name" value="Main_(cytGST)"/>
    <property type="match status" value="1"/>
</dbReference>
<keyword evidence="6" id="KW-1185">Reference proteome</keyword>
<sequence>MYKLYDFLPSGNCYKIRLLLKQLGIAYERVDVDILSGQSRTDAFLQLNPNGRVPVLAHNGNYLPESNAILWYLAMNTAFLPTDAFAQAQVLQWLFFEQYSHEPNIATARYWISILKAKDHYAEPLKGKMEAGYAALDVMERHLQAKCFFVADQYSIADMALYAYTHVAEEGEFDLSAYRHIKAWFGRVQAQANHIGIQCA</sequence>
<dbReference type="InterPro" id="IPR004046">
    <property type="entry name" value="GST_C"/>
</dbReference>
<dbReference type="EMBL" id="CP022129">
    <property type="protein sequence ID" value="ASF48508.1"/>
    <property type="molecule type" value="Genomic_DNA"/>
</dbReference>
<dbReference type="Pfam" id="PF02798">
    <property type="entry name" value="GST_N"/>
    <property type="match status" value="1"/>
</dbReference>
<proteinExistence type="inferred from homology"/>
<dbReference type="InterPro" id="IPR036282">
    <property type="entry name" value="Glutathione-S-Trfase_C_sf"/>
</dbReference>
<evidence type="ECO:0000259" key="2">
    <source>
        <dbReference type="PROSITE" id="PS50404"/>
    </source>
</evidence>
<dbReference type="Pfam" id="PF00043">
    <property type="entry name" value="GST_C"/>
    <property type="match status" value="1"/>
</dbReference>
<organism evidence="4 6">
    <name type="scientific">Methylovulum psychrotolerans</name>
    <dbReference type="NCBI Taxonomy" id="1704499"/>
    <lineage>
        <taxon>Bacteria</taxon>
        <taxon>Pseudomonadati</taxon>
        <taxon>Pseudomonadota</taxon>
        <taxon>Gammaproteobacteria</taxon>
        <taxon>Methylococcales</taxon>
        <taxon>Methylococcaceae</taxon>
        <taxon>Methylovulum</taxon>
    </lineage>
</organism>
<dbReference type="PROSITE" id="PS50404">
    <property type="entry name" value="GST_NTER"/>
    <property type="match status" value="1"/>
</dbReference>
<dbReference type="InterPro" id="IPR036249">
    <property type="entry name" value="Thioredoxin-like_sf"/>
</dbReference>
<dbReference type="Proteomes" id="UP000237423">
    <property type="component" value="Unassembled WGS sequence"/>
</dbReference>
<dbReference type="InterPro" id="IPR010987">
    <property type="entry name" value="Glutathione-S-Trfase_C-like"/>
</dbReference>
<evidence type="ECO:0000313" key="6">
    <source>
        <dbReference type="Proteomes" id="UP000197019"/>
    </source>
</evidence>
<evidence type="ECO:0000259" key="3">
    <source>
        <dbReference type="PROSITE" id="PS50405"/>
    </source>
</evidence>
<dbReference type="PROSITE" id="PS50405">
    <property type="entry name" value="GST_CTER"/>
    <property type="match status" value="1"/>
</dbReference>
<evidence type="ECO:0000313" key="4">
    <source>
        <dbReference type="EMBL" id="ASF48508.1"/>
    </source>
</evidence>
<reference evidence="4 6" key="1">
    <citation type="submission" date="2017-06" db="EMBL/GenBank/DDBJ databases">
        <title>Genome Sequencing of the methanotroph Methylovulum psychrotolerants str. HV10-M2 isolated from a high-altitude environment.</title>
        <authorList>
            <person name="Mateos-Rivera A."/>
        </authorList>
    </citation>
    <scope>NUCLEOTIDE SEQUENCE [LARGE SCALE GENOMIC DNA]</scope>
    <source>
        <strain evidence="4 6">HV10_M2</strain>
    </source>
</reference>
<dbReference type="Gene3D" id="1.20.1050.10">
    <property type="match status" value="1"/>
</dbReference>
<dbReference type="Proteomes" id="UP000197019">
    <property type="component" value="Chromosome"/>
</dbReference>
<dbReference type="PANTHER" id="PTHR44051:SF2">
    <property type="entry name" value="HYPOTHETICAL GLUTATHIONE S-TRANSFERASE LIKE PROTEIN"/>
    <property type="match status" value="1"/>
</dbReference>
<dbReference type="AlphaFoldDB" id="A0A1Z4C4T5"/>
<feature type="domain" description="GST C-terminal" evidence="3">
    <location>
        <begin position="83"/>
        <end position="200"/>
    </location>
</feature>
<dbReference type="SFLD" id="SFLDS00019">
    <property type="entry name" value="Glutathione_Transferase_(cytos"/>
    <property type="match status" value="1"/>
</dbReference>
<dbReference type="EMBL" id="PGFZ01000001">
    <property type="protein sequence ID" value="POZ53694.1"/>
    <property type="molecule type" value="Genomic_DNA"/>
</dbReference>
<dbReference type="OrthoDB" id="9797500at2"/>
<dbReference type="PANTHER" id="PTHR44051">
    <property type="entry name" value="GLUTATHIONE S-TRANSFERASE-RELATED"/>
    <property type="match status" value="1"/>
</dbReference>
<reference evidence="5 7" key="2">
    <citation type="submission" date="2017-11" db="EMBL/GenBank/DDBJ databases">
        <title>Draft Genome Sequence of Methylobacter psychrotolerans Sph1T, an Obligate Methanotroph from Low-Temperature Environments.</title>
        <authorList>
            <person name="Oshkin I.Y."/>
            <person name="Miroshnikov K."/>
            <person name="Belova S.E."/>
            <person name="Korzhenkov A."/>
            <person name="Toshchakov S.V."/>
            <person name="Dedysh S.N."/>
        </authorList>
    </citation>
    <scope>NUCLEOTIDE SEQUENCE [LARGE SCALE GENOMIC DNA]</scope>
    <source>
        <strain evidence="5 7">Sph1</strain>
    </source>
</reference>
<dbReference type="CDD" id="cd03056">
    <property type="entry name" value="GST_N_4"/>
    <property type="match status" value="1"/>
</dbReference>
<dbReference type="KEGG" id="mpsy:CEK71_21960"/>
<gene>
    <name evidence="5" type="ORF">AADEFJLK_00732</name>
    <name evidence="4" type="ORF">CEK71_21960</name>
</gene>
<comment type="similarity">
    <text evidence="1">Belongs to the GST superfamily.</text>
</comment>
<dbReference type="SFLD" id="SFLDG01151">
    <property type="entry name" value="Main.2:_Nu-like"/>
    <property type="match status" value="1"/>
</dbReference>
<dbReference type="GO" id="GO:0016740">
    <property type="term" value="F:transferase activity"/>
    <property type="evidence" value="ECO:0007669"/>
    <property type="project" value="UniProtKB-KW"/>
</dbReference>